<dbReference type="InterPro" id="IPR011333">
    <property type="entry name" value="SKP1/BTB/POZ_sf"/>
</dbReference>
<proteinExistence type="predicted"/>
<dbReference type="EMBL" id="MTYJ01000113">
    <property type="protein sequence ID" value="OQV13954.1"/>
    <property type="molecule type" value="Genomic_DNA"/>
</dbReference>
<evidence type="ECO:0000259" key="3">
    <source>
        <dbReference type="PROSITE" id="PS50097"/>
    </source>
</evidence>
<dbReference type="Proteomes" id="UP000192578">
    <property type="component" value="Unassembled WGS sequence"/>
</dbReference>
<feature type="region of interest" description="Disordered" evidence="2">
    <location>
        <begin position="516"/>
        <end position="543"/>
    </location>
</feature>
<protein>
    <recommendedName>
        <fullName evidence="3">BTB domain-containing protein</fullName>
    </recommendedName>
</protein>
<dbReference type="SUPFAM" id="SSF54695">
    <property type="entry name" value="POZ domain"/>
    <property type="match status" value="1"/>
</dbReference>
<feature type="region of interest" description="Disordered" evidence="2">
    <location>
        <begin position="268"/>
        <end position="298"/>
    </location>
</feature>
<evidence type="ECO:0000256" key="1">
    <source>
        <dbReference type="SAM" id="Coils"/>
    </source>
</evidence>
<dbReference type="SMART" id="SM00225">
    <property type="entry name" value="BTB"/>
    <property type="match status" value="1"/>
</dbReference>
<dbReference type="PANTHER" id="PTHR45632">
    <property type="entry name" value="LD33804P"/>
    <property type="match status" value="1"/>
</dbReference>
<dbReference type="Gene3D" id="3.30.710.10">
    <property type="entry name" value="Potassium Channel Kv1.1, Chain A"/>
    <property type="match status" value="1"/>
</dbReference>
<feature type="coiled-coil region" evidence="1">
    <location>
        <begin position="71"/>
        <end position="101"/>
    </location>
</feature>
<feature type="compositionally biased region" description="Acidic residues" evidence="2">
    <location>
        <begin position="594"/>
        <end position="607"/>
    </location>
</feature>
<organism evidence="4 5">
    <name type="scientific">Hypsibius exemplaris</name>
    <name type="common">Freshwater tardigrade</name>
    <dbReference type="NCBI Taxonomy" id="2072580"/>
    <lineage>
        <taxon>Eukaryota</taxon>
        <taxon>Metazoa</taxon>
        <taxon>Ecdysozoa</taxon>
        <taxon>Tardigrada</taxon>
        <taxon>Eutardigrada</taxon>
        <taxon>Parachela</taxon>
        <taxon>Hypsibioidea</taxon>
        <taxon>Hypsibiidae</taxon>
        <taxon>Hypsibius</taxon>
    </lineage>
</organism>
<sequence>MDVMAAALDQGLLTPEQAPDFKIYLERSGMMDLLTNALSSMFKENDPSFNLMGSIKSKIVAASYNPGAQKLDQLSKNVLHLHQAVEKLNDENRKLRSAQEKAPFAVGGAKSREGLSFFGIKFTRSRNNTAPVNGTGNNTSRNEVKVLPSLVSIPSDHVISQQLAEADKEVPAYRPRARRKYLSKQRETVEIPHTPSRTSEKITPIPVQASRVISADQISVTRIERPVRLGSAVPPRLASLKHASLNPSKEKILSSVLAYSSVIPSVRQPVKPPRKTRVPVNGLETPTLDPNGKAEISSPQKARELLAVPSLRLKAKEIADGTRPDLKAQQDFTRIRNGWVKRANTLENIRWTIGSQKIHDRRVERYFNDAKAENRNCDVTIRTADGHTIHAHALVLAAHSKAFEKRLLAMNPGTGIPTRYRLNLTDKVSGVMVAKTVDWMYKGHTRIPATLLPELTRTARYFHIVPLVVECLRRKLLIDAAQEATQKPGSSPHDHPGEDADHLVGVHTLCSEREPPQMITPFSSKPQESSSARSELQHIGGAKSRLSHAAVAAAGDGLGSLHDRKLSAPPETFMSVNSKAPLCGLKQVARETYLSEDDDEGEDETDDSSSFSEIAPAGKPASDGPLSIMTMNVNQIEELLSDDNLDIQSELEVLDAVMTWMAAAPNQREIHLFKLLNCKYAGQCFSSESPNRIWPAFPY</sequence>
<dbReference type="CDD" id="cd18186">
    <property type="entry name" value="BTB_POZ_ZBTB_KLHL-like"/>
    <property type="match status" value="1"/>
</dbReference>
<dbReference type="PROSITE" id="PS50097">
    <property type="entry name" value="BTB"/>
    <property type="match status" value="1"/>
</dbReference>
<evidence type="ECO:0000256" key="2">
    <source>
        <dbReference type="SAM" id="MobiDB-lite"/>
    </source>
</evidence>
<dbReference type="Pfam" id="PF00651">
    <property type="entry name" value="BTB"/>
    <property type="match status" value="1"/>
</dbReference>
<dbReference type="OrthoDB" id="524165at2759"/>
<name>A0A1W0WFI2_HYPEX</name>
<gene>
    <name evidence="4" type="ORF">BV898_11836</name>
</gene>
<dbReference type="AlphaFoldDB" id="A0A1W0WFI2"/>
<reference evidence="5" key="1">
    <citation type="submission" date="2017-01" db="EMBL/GenBank/DDBJ databases">
        <title>Comparative genomics of anhydrobiosis in the tardigrade Hypsibius dujardini.</title>
        <authorList>
            <person name="Yoshida Y."/>
            <person name="Koutsovoulos G."/>
            <person name="Laetsch D."/>
            <person name="Stevens L."/>
            <person name="Kumar S."/>
            <person name="Horikawa D."/>
            <person name="Ishino K."/>
            <person name="Komine S."/>
            <person name="Tomita M."/>
            <person name="Blaxter M."/>
            <person name="Arakawa K."/>
        </authorList>
    </citation>
    <scope>NUCLEOTIDE SEQUENCE [LARGE SCALE GENOMIC DNA]</scope>
    <source>
        <strain evidence="5">Z151</strain>
    </source>
</reference>
<accession>A0A1W0WFI2</accession>
<dbReference type="InterPro" id="IPR011705">
    <property type="entry name" value="BACK"/>
</dbReference>
<feature type="region of interest" description="Disordered" evidence="2">
    <location>
        <begin position="593"/>
        <end position="626"/>
    </location>
</feature>
<evidence type="ECO:0000313" key="4">
    <source>
        <dbReference type="EMBL" id="OQV13954.1"/>
    </source>
</evidence>
<dbReference type="Gene3D" id="1.25.40.420">
    <property type="match status" value="1"/>
</dbReference>
<keyword evidence="1" id="KW-0175">Coiled coil</keyword>
<keyword evidence="5" id="KW-1185">Reference proteome</keyword>
<comment type="caution">
    <text evidence="4">The sequence shown here is derived from an EMBL/GenBank/DDBJ whole genome shotgun (WGS) entry which is preliminary data.</text>
</comment>
<feature type="compositionally biased region" description="Polar residues" evidence="2">
    <location>
        <begin position="520"/>
        <end position="534"/>
    </location>
</feature>
<dbReference type="InterPro" id="IPR000210">
    <property type="entry name" value="BTB/POZ_dom"/>
</dbReference>
<evidence type="ECO:0000313" key="5">
    <source>
        <dbReference type="Proteomes" id="UP000192578"/>
    </source>
</evidence>
<feature type="domain" description="BTB" evidence="3">
    <location>
        <begin position="377"/>
        <end position="449"/>
    </location>
</feature>
<dbReference type="Pfam" id="PF07707">
    <property type="entry name" value="BACK"/>
    <property type="match status" value="1"/>
</dbReference>